<feature type="region of interest" description="Disordered" evidence="1">
    <location>
        <begin position="29"/>
        <end position="66"/>
    </location>
</feature>
<evidence type="ECO:0000313" key="5">
    <source>
        <dbReference type="Proteomes" id="UP000198548"/>
    </source>
</evidence>
<dbReference type="Pfam" id="PF02469">
    <property type="entry name" value="Fasciclin"/>
    <property type="match status" value="1"/>
</dbReference>
<dbReference type="AlphaFoldDB" id="A0A1H7S9Z9"/>
<reference evidence="3 6" key="2">
    <citation type="submission" date="2019-07" db="EMBL/GenBank/DDBJ databases">
        <title>Whole genome shotgun sequence of Alkalibacterium putridalgicola NBRC 103243.</title>
        <authorList>
            <person name="Hosoyama A."/>
            <person name="Uohara A."/>
            <person name="Ohji S."/>
            <person name="Ichikawa N."/>
        </authorList>
    </citation>
    <scope>NUCLEOTIDE SEQUENCE [LARGE SCALE GENOMIC DNA]</scope>
    <source>
        <strain evidence="3 6">NBRC 103243</strain>
    </source>
</reference>
<dbReference type="PROSITE" id="PS51257">
    <property type="entry name" value="PROKAR_LIPOPROTEIN"/>
    <property type="match status" value="1"/>
</dbReference>
<sequence length="115" mass="12375">MTKELVKMLRAGALSFAAVGFLAGCATDDEADTELDPETAEEEIEEVEEDVEEELDIEEDTDEGAMEETGEDIVAIAQGNPDFSILVSALQEAELVETLQGEGPFTVFAPTDEAF</sequence>
<dbReference type="EMBL" id="FOBL01000007">
    <property type="protein sequence ID" value="SEL69036.1"/>
    <property type="molecule type" value="Genomic_DNA"/>
</dbReference>
<evidence type="ECO:0000259" key="2">
    <source>
        <dbReference type="PROSITE" id="PS50213"/>
    </source>
</evidence>
<organism evidence="4 5">
    <name type="scientific">Alkalibacterium putridalgicola</name>
    <dbReference type="NCBI Taxonomy" id="426703"/>
    <lineage>
        <taxon>Bacteria</taxon>
        <taxon>Bacillati</taxon>
        <taxon>Bacillota</taxon>
        <taxon>Bacilli</taxon>
        <taxon>Lactobacillales</taxon>
        <taxon>Carnobacteriaceae</taxon>
        <taxon>Alkalibacterium</taxon>
    </lineage>
</organism>
<dbReference type="InterPro" id="IPR036378">
    <property type="entry name" value="FAS1_dom_sf"/>
</dbReference>
<dbReference type="Gene3D" id="2.30.180.10">
    <property type="entry name" value="FAS1 domain"/>
    <property type="match status" value="1"/>
</dbReference>
<dbReference type="Proteomes" id="UP000321425">
    <property type="component" value="Unassembled WGS sequence"/>
</dbReference>
<dbReference type="InterPro" id="IPR000782">
    <property type="entry name" value="FAS1_domain"/>
</dbReference>
<evidence type="ECO:0000313" key="3">
    <source>
        <dbReference type="EMBL" id="GEK89110.1"/>
    </source>
</evidence>
<name>A0A1H7S9Z9_9LACT</name>
<reference evidence="4 5" key="1">
    <citation type="submission" date="2016-10" db="EMBL/GenBank/DDBJ databases">
        <authorList>
            <person name="de Groot N.N."/>
        </authorList>
    </citation>
    <scope>NUCLEOTIDE SEQUENCE [LARGE SCALE GENOMIC DNA]</scope>
    <source>
        <strain evidence="4 5">DSM 19182</strain>
    </source>
</reference>
<evidence type="ECO:0000313" key="4">
    <source>
        <dbReference type="EMBL" id="SEL69036.1"/>
    </source>
</evidence>
<proteinExistence type="predicted"/>
<dbReference type="PROSITE" id="PS50213">
    <property type="entry name" value="FAS1"/>
    <property type="match status" value="1"/>
</dbReference>
<keyword evidence="6" id="KW-1185">Reference proteome</keyword>
<dbReference type="STRING" id="426703.SAMN04488100_10760"/>
<dbReference type="Proteomes" id="UP000198548">
    <property type="component" value="Unassembled WGS sequence"/>
</dbReference>
<gene>
    <name evidence="3" type="ORF">APU01nite_11490</name>
    <name evidence="4" type="ORF">SAMN04488100_10760</name>
</gene>
<evidence type="ECO:0000313" key="6">
    <source>
        <dbReference type="Proteomes" id="UP000321425"/>
    </source>
</evidence>
<evidence type="ECO:0000256" key="1">
    <source>
        <dbReference type="SAM" id="MobiDB-lite"/>
    </source>
</evidence>
<accession>A0A1H7S9Z9</accession>
<feature type="domain" description="FAS1" evidence="2">
    <location>
        <begin position="70"/>
        <end position="115"/>
    </location>
</feature>
<dbReference type="EMBL" id="BJUX01000010">
    <property type="protein sequence ID" value="GEK89110.1"/>
    <property type="molecule type" value="Genomic_DNA"/>
</dbReference>
<dbReference type="SUPFAM" id="SSF82153">
    <property type="entry name" value="FAS1 domain"/>
    <property type="match status" value="1"/>
</dbReference>
<protein>
    <submittedName>
        <fullName evidence="4">Fasciclin domain-containing protein</fullName>
    </submittedName>
</protein>